<dbReference type="PANTHER" id="PTHR21229">
    <property type="entry name" value="LUNG SEVEN TRANSMEMBRANE RECEPTOR"/>
    <property type="match status" value="1"/>
</dbReference>
<keyword evidence="3 8" id="KW-0812">Transmembrane</keyword>
<protein>
    <recommendedName>
        <fullName evidence="14">Membrane protein PTM1</fullName>
    </recommendedName>
</protein>
<comment type="similarity">
    <text evidence="2">Belongs to the LU7TM family.</text>
</comment>
<dbReference type="EMBL" id="CP002500">
    <property type="protein sequence ID" value="AET39626.1"/>
    <property type="molecule type" value="Genomic_DNA"/>
</dbReference>
<feature type="transmembrane region" description="Helical" evidence="8">
    <location>
        <begin position="319"/>
        <end position="344"/>
    </location>
</feature>
<dbReference type="InterPro" id="IPR053938">
    <property type="entry name" value="PTM1-like_N"/>
</dbReference>
<dbReference type="AlphaFoldDB" id="G8JSA4"/>
<evidence type="ECO:0000256" key="7">
    <source>
        <dbReference type="SAM" id="MobiDB-lite"/>
    </source>
</evidence>
<comment type="subcellular location">
    <subcellularLocation>
        <location evidence="1">Membrane</location>
        <topology evidence="1">Multi-pass membrane protein</topology>
    </subcellularLocation>
</comment>
<dbReference type="RefSeq" id="XP_003646443.1">
    <property type="nucleotide sequence ID" value="XM_003646395.1"/>
</dbReference>
<proteinExistence type="inferred from homology"/>
<evidence type="ECO:0000256" key="9">
    <source>
        <dbReference type="SAM" id="SignalP"/>
    </source>
</evidence>
<dbReference type="GO" id="GO:0005829">
    <property type="term" value="C:cytosol"/>
    <property type="evidence" value="ECO:0007669"/>
    <property type="project" value="GOC"/>
</dbReference>
<keyword evidence="13" id="KW-1185">Reference proteome</keyword>
<sequence length="491" mass="55661">MLPQLTFVLWFFICSFTRANKERISSSRKNICSGMYDKTDWGGKVDPFISFNLTSLSGDNNGVSVVIFEYQDLDHVGIKIDGDTKYICNDDAINQGLCNTTSKGNFLLTNSVFNSETGQNETAKYPILTYMVTDVGEVEQKYNVKKTGYYCVLTEAINGDYNGIVNYRNAFGELPASEINKMPLYGLLAVAYAVGMALYSFAVWKHKHELLLLQKYLLAFFVFLTIDTIFIWSFYDLRNRKGSTLGTNVFMLFVSVLSAGKVSCSCFFLLVITLGYGIVYPKLNRKLMRRIQAFTLFNFFVSAGFLIQDYMTSSDAVTMLPLITLIPSAFSLVAFYCMIIKSLGNTTQYLKEQRQMVKLNVYRELLAVILLSMFGVAGGMSVTTLMVVGMSTVELVKKYWRIRFIMDFWPSLIYYCVFVTLAFMLRPTDTSYMLACSQQLPTDPENVTDFDLDDLQSLGDDGFSSTAHDDDLNFSDDEHIPRNHNERNTSK</sequence>
<name>G8JSA4_ERECY</name>
<dbReference type="InterPro" id="IPR009637">
    <property type="entry name" value="GPR107/GPR108-like"/>
</dbReference>
<dbReference type="OrthoDB" id="19932at2759"/>
<evidence type="ECO:0000256" key="3">
    <source>
        <dbReference type="ARBA" id="ARBA00022692"/>
    </source>
</evidence>
<dbReference type="OMA" id="TWGFYDF"/>
<dbReference type="GO" id="GO:0005794">
    <property type="term" value="C:Golgi apparatus"/>
    <property type="evidence" value="ECO:0007669"/>
    <property type="project" value="TreeGrafter"/>
</dbReference>
<evidence type="ECO:0000256" key="4">
    <source>
        <dbReference type="ARBA" id="ARBA00022729"/>
    </source>
</evidence>
<evidence type="ECO:0000259" key="11">
    <source>
        <dbReference type="Pfam" id="PF21902"/>
    </source>
</evidence>
<evidence type="ECO:0000313" key="12">
    <source>
        <dbReference type="EMBL" id="AET39626.1"/>
    </source>
</evidence>
<evidence type="ECO:0000256" key="1">
    <source>
        <dbReference type="ARBA" id="ARBA00004141"/>
    </source>
</evidence>
<reference evidence="13" key="1">
    <citation type="journal article" date="2012" name="G3 (Bethesda)">
        <title>Pichia sorbitophila, an interspecies yeast hybrid reveals early steps of genome resolution following polyploidization.</title>
        <authorList>
            <person name="Leh Louis V."/>
            <person name="Despons L."/>
            <person name="Friedrich A."/>
            <person name="Martin T."/>
            <person name="Durrens P."/>
            <person name="Casaregola S."/>
            <person name="Neuveglise C."/>
            <person name="Fairhead C."/>
            <person name="Marck C."/>
            <person name="Cruz J.A."/>
            <person name="Straub M.L."/>
            <person name="Kugler V."/>
            <person name="Sacerdot C."/>
            <person name="Uzunov Z."/>
            <person name="Thierry A."/>
            <person name="Weiss S."/>
            <person name="Bleykasten C."/>
            <person name="De Montigny J."/>
            <person name="Jacques N."/>
            <person name="Jung P."/>
            <person name="Lemaire M."/>
            <person name="Mallet S."/>
            <person name="Morel G."/>
            <person name="Richard G.F."/>
            <person name="Sarkar A."/>
            <person name="Savel G."/>
            <person name="Schacherer J."/>
            <person name="Seret M.L."/>
            <person name="Talla E."/>
            <person name="Samson G."/>
            <person name="Jubin C."/>
            <person name="Poulain J."/>
            <person name="Vacherie B."/>
            <person name="Barbe V."/>
            <person name="Pelletier E."/>
            <person name="Sherman D.J."/>
            <person name="Westhof E."/>
            <person name="Weissenbach J."/>
            <person name="Baret P.V."/>
            <person name="Wincker P."/>
            <person name="Gaillardin C."/>
            <person name="Dujon B."/>
            <person name="Souciet J.L."/>
        </authorList>
    </citation>
    <scope>NUCLEOTIDE SEQUENCE [LARGE SCALE GENOMIC DNA]</scope>
    <source>
        <strain evidence="13">CBS 270.75 / DBVPG 7215 / KCTC 17166 / NRRL Y-17582</strain>
    </source>
</reference>
<dbReference type="KEGG" id="erc:Ecym_4594"/>
<feature type="transmembrane region" description="Helical" evidence="8">
    <location>
        <begin position="365"/>
        <end position="388"/>
    </location>
</feature>
<feature type="transmembrane region" description="Helical" evidence="8">
    <location>
        <begin position="216"/>
        <end position="235"/>
    </location>
</feature>
<accession>G8JSA4</accession>
<feature type="compositionally biased region" description="Basic and acidic residues" evidence="7">
    <location>
        <begin position="467"/>
        <end position="491"/>
    </location>
</feature>
<dbReference type="Pfam" id="PF21902">
    <property type="entry name" value="PTM1-like_N"/>
    <property type="match status" value="1"/>
</dbReference>
<evidence type="ECO:0000256" key="2">
    <source>
        <dbReference type="ARBA" id="ARBA00007883"/>
    </source>
</evidence>
<dbReference type="InParanoid" id="G8JSA4"/>
<evidence type="ECO:0000259" key="10">
    <source>
        <dbReference type="Pfam" id="PF06814"/>
    </source>
</evidence>
<dbReference type="PANTHER" id="PTHR21229:SF1">
    <property type="entry name" value="GH17801P"/>
    <property type="match status" value="1"/>
</dbReference>
<evidence type="ECO:0000256" key="6">
    <source>
        <dbReference type="ARBA" id="ARBA00023136"/>
    </source>
</evidence>
<dbReference type="GeneID" id="11470164"/>
<dbReference type="FunCoup" id="G8JSA4">
    <property type="interactions" value="722"/>
</dbReference>
<keyword evidence="5 8" id="KW-1133">Transmembrane helix</keyword>
<dbReference type="Proteomes" id="UP000006790">
    <property type="component" value="Chromosome 4"/>
</dbReference>
<dbReference type="HOGENOM" id="CLU_024065_1_0_1"/>
<gene>
    <name evidence="12" type="ordered locus">Ecym_4594</name>
</gene>
<dbReference type="InterPro" id="IPR053937">
    <property type="entry name" value="GOST_TM"/>
</dbReference>
<evidence type="ECO:0008006" key="14">
    <source>
        <dbReference type="Google" id="ProtNLM"/>
    </source>
</evidence>
<dbReference type="Pfam" id="PF06814">
    <property type="entry name" value="GOST_TM"/>
    <property type="match status" value="1"/>
</dbReference>
<organism evidence="12 13">
    <name type="scientific">Eremothecium cymbalariae (strain CBS 270.75 / DBVPG 7215 / KCTC 17166 / NRRL Y-17582)</name>
    <name type="common">Yeast</name>
    <dbReference type="NCBI Taxonomy" id="931890"/>
    <lineage>
        <taxon>Eukaryota</taxon>
        <taxon>Fungi</taxon>
        <taxon>Dikarya</taxon>
        <taxon>Ascomycota</taxon>
        <taxon>Saccharomycotina</taxon>
        <taxon>Saccharomycetes</taxon>
        <taxon>Saccharomycetales</taxon>
        <taxon>Saccharomycetaceae</taxon>
        <taxon>Eremothecium</taxon>
    </lineage>
</organism>
<feature type="transmembrane region" description="Helical" evidence="8">
    <location>
        <begin position="250"/>
        <end position="279"/>
    </location>
</feature>
<evidence type="ECO:0000256" key="5">
    <source>
        <dbReference type="ARBA" id="ARBA00022989"/>
    </source>
</evidence>
<feature type="domain" description="PTM1-like N-terminal" evidence="11">
    <location>
        <begin position="29"/>
        <end position="169"/>
    </location>
</feature>
<dbReference type="GO" id="GO:0016020">
    <property type="term" value="C:membrane"/>
    <property type="evidence" value="ECO:0007669"/>
    <property type="project" value="UniProtKB-SubCell"/>
</dbReference>
<feature type="domain" description="GOST seven transmembrane" evidence="10">
    <location>
        <begin position="181"/>
        <end position="431"/>
    </location>
</feature>
<dbReference type="eggNOG" id="KOG2568">
    <property type="taxonomic scope" value="Eukaryota"/>
</dbReference>
<keyword evidence="4 9" id="KW-0732">Signal</keyword>
<feature type="region of interest" description="Disordered" evidence="7">
    <location>
        <begin position="458"/>
        <end position="491"/>
    </location>
</feature>
<dbReference type="GO" id="GO:0042147">
    <property type="term" value="P:retrograde transport, endosome to Golgi"/>
    <property type="evidence" value="ECO:0007669"/>
    <property type="project" value="TreeGrafter"/>
</dbReference>
<evidence type="ECO:0000256" key="8">
    <source>
        <dbReference type="SAM" id="Phobius"/>
    </source>
</evidence>
<evidence type="ECO:0000313" key="13">
    <source>
        <dbReference type="Proteomes" id="UP000006790"/>
    </source>
</evidence>
<feature type="chain" id="PRO_5003510899" description="Membrane protein PTM1" evidence="9">
    <location>
        <begin position="20"/>
        <end position="491"/>
    </location>
</feature>
<feature type="signal peptide" evidence="9">
    <location>
        <begin position="1"/>
        <end position="19"/>
    </location>
</feature>
<feature type="transmembrane region" description="Helical" evidence="8">
    <location>
        <begin position="291"/>
        <end position="307"/>
    </location>
</feature>
<feature type="transmembrane region" description="Helical" evidence="8">
    <location>
        <begin position="408"/>
        <end position="425"/>
    </location>
</feature>
<keyword evidence="6 8" id="KW-0472">Membrane</keyword>
<feature type="transmembrane region" description="Helical" evidence="8">
    <location>
        <begin position="184"/>
        <end position="204"/>
    </location>
</feature>